<sequence>MGPSDADARRRERGVMAQREYRKRHASKVQKLQDENQKLKDIIAEIDRASSHGRHALPDDLRAALFRARDLAGISISDDDGGVGEQEDGQADEVEQVTAGPLSPEQPAHNTPAPPTPVAGRATTLEIKFPPDYYLAPEDERSSARLDYGLWFEADRIIRILDPPTDIVPYLGAGMHTLAGSIFWSTMDYTLDLWNSRAAPPAVRLLDRMFSQSRHVVDTGYLVSLAQARVDFMRKGFMFRKLSEQFERNTMVDLRRLISEHHKSTGLPSKYWKKPEEVAWNVLSQLTPGQATRFQAVVEGKGAPADEEMMRSMITWLAQNYVCFGDGPRWSNISISVGIGSWIKGVNDADAGVLEASQLSAEMLS</sequence>
<feature type="compositionally biased region" description="Acidic residues" evidence="1">
    <location>
        <begin position="77"/>
        <end position="95"/>
    </location>
</feature>
<feature type="region of interest" description="Disordered" evidence="1">
    <location>
        <begin position="76"/>
        <end position="121"/>
    </location>
</feature>
<reference evidence="2 3" key="1">
    <citation type="journal article" date="2019" name="Sci. Rep.">
        <title>Colletotrichum shisoi sp. nov., an anthracnose pathogen of Perilla frutescens in Japan: molecular phylogenetic, morphological and genomic evidence.</title>
        <authorList>
            <person name="Gan P."/>
            <person name="Tsushima A."/>
            <person name="Hiroyama R."/>
            <person name="Narusaka M."/>
            <person name="Takano Y."/>
            <person name="Narusaka Y."/>
            <person name="Kawaradani M."/>
            <person name="Damm U."/>
            <person name="Shirasu K."/>
        </authorList>
    </citation>
    <scope>NUCLEOTIDE SEQUENCE [LARGE SCALE GENOMIC DNA]</scope>
    <source>
        <strain evidence="2 3">PG-2018a</strain>
    </source>
</reference>
<name>A0A5Q4BHU6_9PEZI</name>
<organism evidence="2 3">
    <name type="scientific">Colletotrichum shisoi</name>
    <dbReference type="NCBI Taxonomy" id="2078593"/>
    <lineage>
        <taxon>Eukaryota</taxon>
        <taxon>Fungi</taxon>
        <taxon>Dikarya</taxon>
        <taxon>Ascomycota</taxon>
        <taxon>Pezizomycotina</taxon>
        <taxon>Sordariomycetes</taxon>
        <taxon>Hypocreomycetidae</taxon>
        <taxon>Glomerellales</taxon>
        <taxon>Glomerellaceae</taxon>
        <taxon>Colletotrichum</taxon>
        <taxon>Colletotrichum destructivum species complex</taxon>
    </lineage>
</organism>
<feature type="region of interest" description="Disordered" evidence="1">
    <location>
        <begin position="1"/>
        <end position="31"/>
    </location>
</feature>
<accession>A0A5Q4BHU6</accession>
<protein>
    <recommendedName>
        <fullName evidence="4">BZIP domain-containing protein</fullName>
    </recommendedName>
</protein>
<dbReference type="CDD" id="cd14688">
    <property type="entry name" value="bZIP_YAP"/>
    <property type="match status" value="1"/>
</dbReference>
<comment type="caution">
    <text evidence="2">The sequence shown here is derived from an EMBL/GenBank/DDBJ whole genome shotgun (WGS) entry which is preliminary data.</text>
</comment>
<dbReference type="OrthoDB" id="4737775at2759"/>
<dbReference type="AlphaFoldDB" id="A0A5Q4BHU6"/>
<proteinExistence type="predicted"/>
<evidence type="ECO:0000313" key="2">
    <source>
        <dbReference type="EMBL" id="TQN66498.1"/>
    </source>
</evidence>
<dbReference type="EMBL" id="PUHP01001190">
    <property type="protein sequence ID" value="TQN66498.1"/>
    <property type="molecule type" value="Genomic_DNA"/>
</dbReference>
<dbReference type="Proteomes" id="UP000326340">
    <property type="component" value="Unassembled WGS sequence"/>
</dbReference>
<evidence type="ECO:0008006" key="4">
    <source>
        <dbReference type="Google" id="ProtNLM"/>
    </source>
</evidence>
<evidence type="ECO:0000313" key="3">
    <source>
        <dbReference type="Proteomes" id="UP000326340"/>
    </source>
</evidence>
<keyword evidence="3" id="KW-1185">Reference proteome</keyword>
<gene>
    <name evidence="2" type="ORF">CSHISOI_09002</name>
</gene>
<evidence type="ECO:0000256" key="1">
    <source>
        <dbReference type="SAM" id="MobiDB-lite"/>
    </source>
</evidence>
<feature type="compositionally biased region" description="Basic and acidic residues" evidence="1">
    <location>
        <begin position="1"/>
        <end position="14"/>
    </location>
</feature>